<gene>
    <name evidence="1" type="ORF">J2Z77_000433</name>
</gene>
<keyword evidence="2" id="KW-1185">Reference proteome</keyword>
<evidence type="ECO:0000313" key="2">
    <source>
        <dbReference type="Proteomes" id="UP001519310"/>
    </source>
</evidence>
<keyword evidence="1" id="KW-0687">Ribonucleoprotein</keyword>
<dbReference type="EMBL" id="JAGGLQ010000001">
    <property type="protein sequence ID" value="MBP2034649.1"/>
    <property type="molecule type" value="Genomic_DNA"/>
</dbReference>
<dbReference type="Proteomes" id="UP001519310">
    <property type="component" value="Unassembled WGS sequence"/>
</dbReference>
<sequence length="153" mass="16990">MQPQLTFDEILEYLKDRPDVTRTYQVPRGSIARLACDEAAGMREMDEAETLKLADYLDVSAKDLRGPLKVVDVRCASCTHRLSFLDFAKTAVEFGAHGKEDLRQVLTGKNGEWITIRGRDGGRPVSCAQCGNDVPRPMAGCYSEYSSSDYAYA</sequence>
<evidence type="ECO:0000313" key="1">
    <source>
        <dbReference type="EMBL" id="MBP2034649.1"/>
    </source>
</evidence>
<dbReference type="GO" id="GO:0005840">
    <property type="term" value="C:ribosome"/>
    <property type="evidence" value="ECO:0007669"/>
    <property type="project" value="UniProtKB-KW"/>
</dbReference>
<proteinExistence type="predicted"/>
<keyword evidence="1" id="KW-0689">Ribosomal protein</keyword>
<protein>
    <submittedName>
        <fullName evidence="1">Ribosomal protein S27E</fullName>
    </submittedName>
</protein>
<reference evidence="1 2" key="1">
    <citation type="submission" date="2021-03" db="EMBL/GenBank/DDBJ databases">
        <title>Genomic Encyclopedia of Type Strains, Phase IV (KMG-IV): sequencing the most valuable type-strain genomes for metagenomic binning, comparative biology and taxonomic classification.</title>
        <authorList>
            <person name="Goeker M."/>
        </authorList>
    </citation>
    <scope>NUCLEOTIDE SEQUENCE [LARGE SCALE GENOMIC DNA]</scope>
    <source>
        <strain evidence="1 2">DSM 40526</strain>
    </source>
</reference>
<dbReference type="RefSeq" id="WP_189965246.1">
    <property type="nucleotide sequence ID" value="NZ_BMVL01000002.1"/>
</dbReference>
<organism evidence="1 2">
    <name type="scientific">Streptomyces avidinii</name>
    <dbReference type="NCBI Taxonomy" id="1895"/>
    <lineage>
        <taxon>Bacteria</taxon>
        <taxon>Bacillati</taxon>
        <taxon>Actinomycetota</taxon>
        <taxon>Actinomycetes</taxon>
        <taxon>Kitasatosporales</taxon>
        <taxon>Streptomycetaceae</taxon>
        <taxon>Streptomyces</taxon>
    </lineage>
</organism>
<name>A0ABS4KX98_STRAV</name>
<comment type="caution">
    <text evidence="1">The sequence shown here is derived from an EMBL/GenBank/DDBJ whole genome shotgun (WGS) entry which is preliminary data.</text>
</comment>
<accession>A0ABS4KX98</accession>